<dbReference type="Pfam" id="PF07261">
    <property type="entry name" value="DnaB_2"/>
    <property type="match status" value="2"/>
</dbReference>
<evidence type="ECO:0000313" key="4">
    <source>
        <dbReference type="Proteomes" id="UP000190285"/>
    </source>
</evidence>
<keyword evidence="4" id="KW-1185">Reference proteome</keyword>
<gene>
    <name evidence="3" type="ORF">SAMN02194393_04873</name>
</gene>
<dbReference type="InterPro" id="IPR017019">
    <property type="entry name" value="DNA_replication_prd_bac"/>
</dbReference>
<evidence type="ECO:0000313" key="3">
    <source>
        <dbReference type="EMBL" id="SKC88391.1"/>
    </source>
</evidence>
<evidence type="ECO:0000259" key="2">
    <source>
        <dbReference type="Pfam" id="PF07261"/>
    </source>
</evidence>
<proteinExistence type="inferred from homology"/>
<dbReference type="STRING" id="36842.SAMN02194393_04873"/>
<sequence>MSFIKKTTDIDFGQTSIENIFINDFMPMADGTYVKVYLLGYKYATDRDESIVVNNNTIAKHLNIPLVDVLQAWDFWEKVGIVKKHLKDIDDNNDFIVEFLSLRQLYIDNNYELKNTSKSNDEDDRGFSDTTTVEELLSANKVPEIKNMFYDIQQLIRRRLYTNDMQKILDWIKDFNMDPDVIVKAFQYSVERRNIKKIGYVGAIIRSWYDDGIISIDKVEEYFEKTDTRFSMYIKILKSLGIRSNPISQYSKKIMDKWIDTWGFSLEVILKACENSIKISNPNLKYIDKILEDWKENGVKTVEEAEKRTQERTKEQNDNKEEKIIKKFGGSKNKFNDFEQRANKYSNEELEKILGVRK</sequence>
<feature type="domain" description="DnaB/C C-terminal" evidence="2">
    <location>
        <begin position="149"/>
        <end position="222"/>
    </location>
</feature>
<dbReference type="EMBL" id="FUZT01000017">
    <property type="protein sequence ID" value="SKC88391.1"/>
    <property type="molecule type" value="Genomic_DNA"/>
</dbReference>
<dbReference type="InterPro" id="IPR034829">
    <property type="entry name" value="DnaD-like_sf"/>
</dbReference>
<accession>A0A1T5MJI8</accession>
<dbReference type="PANTHER" id="PTHR37293">
    <property type="entry name" value="PHAGE REPLICATION PROTEIN-RELATED"/>
    <property type="match status" value="1"/>
</dbReference>
<dbReference type="InterPro" id="IPR053162">
    <property type="entry name" value="DnaD"/>
</dbReference>
<dbReference type="Gene3D" id="1.10.10.630">
    <property type="entry name" value="DnaD domain-like"/>
    <property type="match status" value="2"/>
</dbReference>
<feature type="domain" description="DnaB/C C-terminal" evidence="2">
    <location>
        <begin position="245"/>
        <end position="308"/>
    </location>
</feature>
<reference evidence="3 4" key="1">
    <citation type="submission" date="2017-02" db="EMBL/GenBank/DDBJ databases">
        <authorList>
            <person name="Peterson S.W."/>
        </authorList>
    </citation>
    <scope>NUCLEOTIDE SEQUENCE [LARGE SCALE GENOMIC DNA]</scope>
    <source>
        <strain evidence="3 4">M1</strain>
    </source>
</reference>
<dbReference type="AlphaFoldDB" id="A0A1T5MJI8"/>
<dbReference type="Proteomes" id="UP000190285">
    <property type="component" value="Unassembled WGS sequence"/>
</dbReference>
<organism evidence="3 4">
    <name type="scientific">Maledivibacter halophilus</name>
    <dbReference type="NCBI Taxonomy" id="36842"/>
    <lineage>
        <taxon>Bacteria</taxon>
        <taxon>Bacillati</taxon>
        <taxon>Bacillota</taxon>
        <taxon>Clostridia</taxon>
        <taxon>Peptostreptococcales</taxon>
        <taxon>Caminicellaceae</taxon>
        <taxon>Maledivibacter</taxon>
    </lineage>
</organism>
<name>A0A1T5MJI8_9FIRM</name>
<protein>
    <submittedName>
        <fullName evidence="3">DnaD and phage-associated domain-containing protein</fullName>
    </submittedName>
</protein>
<comment type="similarity">
    <text evidence="1">Belongs to the DnaB/DnaD family.</text>
</comment>
<dbReference type="OrthoDB" id="1652900at2"/>
<dbReference type="InterPro" id="IPR006343">
    <property type="entry name" value="DnaB/C_C"/>
</dbReference>
<dbReference type="PANTHER" id="PTHR37293:SF5">
    <property type="entry name" value="DNA REPLICATION PROTEIN"/>
    <property type="match status" value="1"/>
</dbReference>
<dbReference type="RefSeq" id="WP_079495425.1">
    <property type="nucleotide sequence ID" value="NZ_FUZT01000017.1"/>
</dbReference>
<dbReference type="NCBIfam" id="TIGR01446">
    <property type="entry name" value="DnaD_dom"/>
    <property type="match status" value="2"/>
</dbReference>
<dbReference type="PIRSF" id="PIRSF033722">
    <property type="entry name" value="DnaD_CA_C3587_prd"/>
    <property type="match status" value="1"/>
</dbReference>
<dbReference type="SUPFAM" id="SSF158499">
    <property type="entry name" value="DnaD domain-like"/>
    <property type="match status" value="2"/>
</dbReference>
<evidence type="ECO:0000256" key="1">
    <source>
        <dbReference type="ARBA" id="ARBA00093462"/>
    </source>
</evidence>